<dbReference type="Proteomes" id="UP000467700">
    <property type="component" value="Unassembled WGS sequence"/>
</dbReference>
<dbReference type="Gene3D" id="3.30.710.10">
    <property type="entry name" value="Potassium Channel Kv1.1, Chain A"/>
    <property type="match status" value="1"/>
</dbReference>
<gene>
    <name evidence="1" type="ORF">AAE3_LOCUS10618</name>
</gene>
<accession>A0A8S0WAI1</accession>
<protein>
    <recommendedName>
        <fullName evidence="3">BTB domain-containing protein</fullName>
    </recommendedName>
</protein>
<sequence length="373" mass="42082">MDDVFPTMASKTELQPDDNATVAAADQVEASGLKPVKHEKYYFDMVVFRVEDTLFRVPKSAFLTAADRDSVFPAMFNLPAPHATTNEGTCDSHPIVLEGVSKAYFEGFLLVMYPFQRTAATFEEWVGALDLATMWNFDEIRQKAIAALSPQIRERDAVENVLLAKKYGVRDWLRDSIIRLVEDKGLKLESLRQPVALDWEMISRIFAVQAYFRLPKKFSRPKMLQYVDEMFEGEFKVMDRFGEYGWSCGCSICTKSNNHRPKVSQLPEDTIKTLKRHEVYYFEDISIQADNVLFKVPKSGLLVPGSTFGKLYGVSGDINVEGDSLTAAERGASHSHKSVVITLFNVGPEQLSGFLNVIYPLQVVTVAHCFDED</sequence>
<name>A0A8S0WAI1_CYCAE</name>
<comment type="caution">
    <text evidence="1">The sequence shown here is derived from an EMBL/GenBank/DDBJ whole genome shotgun (WGS) entry which is preliminary data.</text>
</comment>
<dbReference type="EMBL" id="CACVBS010000068">
    <property type="protein sequence ID" value="CAA7268658.1"/>
    <property type="molecule type" value="Genomic_DNA"/>
</dbReference>
<proteinExistence type="predicted"/>
<evidence type="ECO:0008006" key="3">
    <source>
        <dbReference type="Google" id="ProtNLM"/>
    </source>
</evidence>
<reference evidence="1 2" key="1">
    <citation type="submission" date="2020-01" db="EMBL/GenBank/DDBJ databases">
        <authorList>
            <person name="Gupta K D."/>
        </authorList>
    </citation>
    <scope>NUCLEOTIDE SEQUENCE [LARGE SCALE GENOMIC DNA]</scope>
</reference>
<keyword evidence="2" id="KW-1185">Reference proteome</keyword>
<evidence type="ECO:0000313" key="2">
    <source>
        <dbReference type="Proteomes" id="UP000467700"/>
    </source>
</evidence>
<dbReference type="AlphaFoldDB" id="A0A8S0WAI1"/>
<organism evidence="1 2">
    <name type="scientific">Cyclocybe aegerita</name>
    <name type="common">Black poplar mushroom</name>
    <name type="synonym">Agrocybe aegerita</name>
    <dbReference type="NCBI Taxonomy" id="1973307"/>
    <lineage>
        <taxon>Eukaryota</taxon>
        <taxon>Fungi</taxon>
        <taxon>Dikarya</taxon>
        <taxon>Basidiomycota</taxon>
        <taxon>Agaricomycotina</taxon>
        <taxon>Agaricomycetes</taxon>
        <taxon>Agaricomycetidae</taxon>
        <taxon>Agaricales</taxon>
        <taxon>Agaricineae</taxon>
        <taxon>Bolbitiaceae</taxon>
        <taxon>Cyclocybe</taxon>
    </lineage>
</organism>
<dbReference type="InterPro" id="IPR011333">
    <property type="entry name" value="SKP1/BTB/POZ_sf"/>
</dbReference>
<dbReference type="OrthoDB" id="3199068at2759"/>
<evidence type="ECO:0000313" key="1">
    <source>
        <dbReference type="EMBL" id="CAA7268658.1"/>
    </source>
</evidence>